<dbReference type="GO" id="GO:0019367">
    <property type="term" value="P:fatty acid elongation, saturated fatty acid"/>
    <property type="evidence" value="ECO:0007669"/>
    <property type="project" value="TreeGrafter"/>
</dbReference>
<organism evidence="11 12">
    <name type="scientific">Nannochloropsis gaditana</name>
    <dbReference type="NCBI Taxonomy" id="72520"/>
    <lineage>
        <taxon>Eukaryota</taxon>
        <taxon>Sar</taxon>
        <taxon>Stramenopiles</taxon>
        <taxon>Ochrophyta</taxon>
        <taxon>Eustigmatophyceae</taxon>
        <taxon>Eustigmatales</taxon>
        <taxon>Monodopsidaceae</taxon>
        <taxon>Nannochloropsis</taxon>
    </lineage>
</organism>
<keyword evidence="9 10" id="KW-0275">Fatty acid biosynthesis</keyword>
<keyword evidence="8 10" id="KW-0472">Membrane</keyword>
<dbReference type="AlphaFoldDB" id="W7U6F1"/>
<proteinExistence type="inferred from homology"/>
<feature type="transmembrane region" description="Helical" evidence="10">
    <location>
        <begin position="209"/>
        <end position="231"/>
    </location>
</feature>
<feature type="transmembrane region" description="Helical" evidence="10">
    <location>
        <begin position="243"/>
        <end position="263"/>
    </location>
</feature>
<comment type="subcellular location">
    <subcellularLocation>
        <location evidence="1">Membrane</location>
        <topology evidence="1">Multi-pass membrane protein</topology>
    </subcellularLocation>
</comment>
<comment type="caution">
    <text evidence="11">The sequence shown here is derived from an EMBL/GenBank/DDBJ whole genome shotgun (WGS) entry which is preliminary data.</text>
</comment>
<keyword evidence="12" id="KW-1185">Reference proteome</keyword>
<dbReference type="Proteomes" id="UP000019335">
    <property type="component" value="Chromosome 5"/>
</dbReference>
<dbReference type="PANTHER" id="PTHR11157">
    <property type="entry name" value="FATTY ACID ACYL TRANSFERASE-RELATED"/>
    <property type="match status" value="1"/>
</dbReference>
<dbReference type="OrthoDB" id="434092at2759"/>
<feature type="transmembrane region" description="Helical" evidence="10">
    <location>
        <begin position="76"/>
        <end position="96"/>
    </location>
</feature>
<dbReference type="EMBL" id="AZIL01000352">
    <property type="protein sequence ID" value="EWM28304.1"/>
    <property type="molecule type" value="Genomic_DNA"/>
</dbReference>
<evidence type="ECO:0000256" key="4">
    <source>
        <dbReference type="ARBA" id="ARBA00022692"/>
    </source>
</evidence>
<keyword evidence="2 10" id="KW-0444">Lipid biosynthesis</keyword>
<dbReference type="GO" id="GO:0034625">
    <property type="term" value="P:fatty acid elongation, monounsaturated fatty acid"/>
    <property type="evidence" value="ECO:0007669"/>
    <property type="project" value="TreeGrafter"/>
</dbReference>
<dbReference type="InterPro" id="IPR030457">
    <property type="entry name" value="ELO_CS"/>
</dbReference>
<dbReference type="EC" id="2.3.1.-" evidence="10"/>
<dbReference type="GO" id="GO:0034626">
    <property type="term" value="P:fatty acid elongation, polyunsaturated fatty acid"/>
    <property type="evidence" value="ECO:0007669"/>
    <property type="project" value="TreeGrafter"/>
</dbReference>
<dbReference type="PROSITE" id="PS01188">
    <property type="entry name" value="ELO"/>
    <property type="match status" value="1"/>
</dbReference>
<evidence type="ECO:0000256" key="5">
    <source>
        <dbReference type="ARBA" id="ARBA00022832"/>
    </source>
</evidence>
<feature type="transmembrane region" description="Helical" evidence="10">
    <location>
        <begin position="186"/>
        <end position="203"/>
    </location>
</feature>
<keyword evidence="4 10" id="KW-0812">Transmembrane</keyword>
<evidence type="ECO:0000256" key="10">
    <source>
        <dbReference type="RuleBase" id="RU361115"/>
    </source>
</evidence>
<sequence length="322" mass="36751">MARQCTKVSRYPHTLLSIMKWILREGIDFQPEGPNSRGSTFTQLFQVIPAIEPFYMEWEKKYDSSPVYEWMKSVPWVPIAGVILYVVGIFGGQALMKNRKPFDLKWPLAYWNLALSLFSIMGMVRVVPHLIYLTATKGLGVVACGAPEPLYGNAAVGFWVQAFILSKLAELIDTAFIVLRKKPLQFLHWYHHVTVLLFTWFCYTHENPGIIFVAMNYSVHAIMYGYYFLMAVRVRPSWLKPQFITLMQISQMVVGVATAAFYIMKIRAGEECAVDQDLLVACGVMYSTYLYLFCEFAVRRFILGPKKETAPGKAGVSKMKAQ</sequence>
<keyword evidence="3 10" id="KW-0808">Transferase</keyword>
<evidence type="ECO:0000256" key="2">
    <source>
        <dbReference type="ARBA" id="ARBA00022516"/>
    </source>
</evidence>
<dbReference type="GO" id="GO:0030148">
    <property type="term" value="P:sphingolipid biosynthetic process"/>
    <property type="evidence" value="ECO:0007669"/>
    <property type="project" value="TreeGrafter"/>
</dbReference>
<keyword evidence="5 10" id="KW-0276">Fatty acid metabolism</keyword>
<evidence type="ECO:0000256" key="9">
    <source>
        <dbReference type="ARBA" id="ARBA00023160"/>
    </source>
</evidence>
<protein>
    <recommendedName>
        <fullName evidence="10">Elongation of fatty acids protein</fullName>
        <ecNumber evidence="10">2.3.1.-</ecNumber>
    </recommendedName>
</protein>
<evidence type="ECO:0000313" key="11">
    <source>
        <dbReference type="EMBL" id="EWM28304.1"/>
    </source>
</evidence>
<evidence type="ECO:0000256" key="6">
    <source>
        <dbReference type="ARBA" id="ARBA00022989"/>
    </source>
</evidence>
<evidence type="ECO:0000256" key="1">
    <source>
        <dbReference type="ARBA" id="ARBA00004141"/>
    </source>
</evidence>
<dbReference type="GO" id="GO:0009922">
    <property type="term" value="F:fatty acid elongase activity"/>
    <property type="evidence" value="ECO:0007669"/>
    <property type="project" value="InterPro"/>
</dbReference>
<evidence type="ECO:0000256" key="3">
    <source>
        <dbReference type="ARBA" id="ARBA00022679"/>
    </source>
</evidence>
<dbReference type="PANTHER" id="PTHR11157:SF17">
    <property type="entry name" value="ELONGATION OF VERY LONG CHAIN FATTY ACIDS PROTEIN 6"/>
    <property type="match status" value="1"/>
</dbReference>
<dbReference type="GO" id="GO:0042761">
    <property type="term" value="P:very long-chain fatty acid biosynthetic process"/>
    <property type="evidence" value="ECO:0007669"/>
    <property type="project" value="TreeGrafter"/>
</dbReference>
<gene>
    <name evidence="11" type="ORF">Naga_100004g102</name>
</gene>
<dbReference type="GO" id="GO:0005789">
    <property type="term" value="C:endoplasmic reticulum membrane"/>
    <property type="evidence" value="ECO:0007669"/>
    <property type="project" value="TreeGrafter"/>
</dbReference>
<evidence type="ECO:0000256" key="7">
    <source>
        <dbReference type="ARBA" id="ARBA00023098"/>
    </source>
</evidence>
<comment type="similarity">
    <text evidence="10">Belongs to the ELO family.</text>
</comment>
<keyword evidence="7 10" id="KW-0443">Lipid metabolism</keyword>
<feature type="transmembrane region" description="Helical" evidence="10">
    <location>
        <begin position="108"/>
        <end position="127"/>
    </location>
</feature>
<dbReference type="Pfam" id="PF01151">
    <property type="entry name" value="ELO"/>
    <property type="match status" value="1"/>
</dbReference>
<evidence type="ECO:0000256" key="8">
    <source>
        <dbReference type="ARBA" id="ARBA00023136"/>
    </source>
</evidence>
<reference evidence="11 12" key="1">
    <citation type="journal article" date="2014" name="Mol. Plant">
        <title>Chromosome Scale Genome Assembly and Transcriptome Profiling of Nannochloropsis gaditana in Nitrogen Depletion.</title>
        <authorList>
            <person name="Corteggiani Carpinelli E."/>
            <person name="Telatin A."/>
            <person name="Vitulo N."/>
            <person name="Forcato C."/>
            <person name="D'Angelo M."/>
            <person name="Schiavon R."/>
            <person name="Vezzi A."/>
            <person name="Giacometti G.M."/>
            <person name="Morosinotto T."/>
            <person name="Valle G."/>
        </authorList>
    </citation>
    <scope>NUCLEOTIDE SEQUENCE [LARGE SCALE GENOMIC DNA]</scope>
    <source>
        <strain evidence="11 12">B-31</strain>
    </source>
</reference>
<name>W7U6F1_9STRA</name>
<evidence type="ECO:0000313" key="12">
    <source>
        <dbReference type="Proteomes" id="UP000019335"/>
    </source>
</evidence>
<accession>W7U6F1</accession>
<dbReference type="InterPro" id="IPR002076">
    <property type="entry name" value="ELO_fam"/>
</dbReference>
<keyword evidence="6 10" id="KW-1133">Transmembrane helix</keyword>
<comment type="catalytic activity">
    <reaction evidence="10">
        <text>an acyl-CoA + malonyl-CoA + H(+) = a 3-oxoacyl-CoA + CO2 + CoA</text>
        <dbReference type="Rhea" id="RHEA:50252"/>
        <dbReference type="ChEBI" id="CHEBI:15378"/>
        <dbReference type="ChEBI" id="CHEBI:16526"/>
        <dbReference type="ChEBI" id="CHEBI:57287"/>
        <dbReference type="ChEBI" id="CHEBI:57384"/>
        <dbReference type="ChEBI" id="CHEBI:58342"/>
        <dbReference type="ChEBI" id="CHEBI:90726"/>
    </reaction>
    <physiologicalReaction direction="left-to-right" evidence="10">
        <dbReference type="Rhea" id="RHEA:50253"/>
    </physiologicalReaction>
</comment>